<evidence type="ECO:0000313" key="3">
    <source>
        <dbReference type="Proteomes" id="UP000484842"/>
    </source>
</evidence>
<comment type="caution">
    <text evidence="2">The sequence shown here is derived from an EMBL/GenBank/DDBJ whole genome shotgun (WGS) entry which is preliminary data.</text>
</comment>
<keyword evidence="1" id="KW-0472">Membrane</keyword>
<keyword evidence="3" id="KW-1185">Reference proteome</keyword>
<protein>
    <submittedName>
        <fullName evidence="2">Uncharacterized protein</fullName>
    </submittedName>
</protein>
<keyword evidence="1" id="KW-1133">Transmembrane helix</keyword>
<gene>
    <name evidence="2" type="ORF">F8S09_14145</name>
</gene>
<organism evidence="2 3">
    <name type="scientific">Deinococcus terrestris</name>
    <dbReference type="NCBI Taxonomy" id="2651870"/>
    <lineage>
        <taxon>Bacteria</taxon>
        <taxon>Thermotogati</taxon>
        <taxon>Deinococcota</taxon>
        <taxon>Deinococci</taxon>
        <taxon>Deinococcales</taxon>
        <taxon>Deinococcaceae</taxon>
        <taxon>Deinococcus</taxon>
    </lineage>
</organism>
<name>A0A7X1TSU2_9DEIO</name>
<dbReference type="Proteomes" id="UP000484842">
    <property type="component" value="Unassembled WGS sequence"/>
</dbReference>
<reference evidence="2 3" key="1">
    <citation type="submission" date="2019-10" db="EMBL/GenBank/DDBJ databases">
        <title>Deinococcus sp. isolated from soil.</title>
        <authorList>
            <person name="Li Y."/>
            <person name="Wang J."/>
        </authorList>
    </citation>
    <scope>NUCLEOTIDE SEQUENCE [LARGE SCALE GENOMIC DNA]</scope>
    <source>
        <strain evidence="2 3">SDU3-2</strain>
    </source>
</reference>
<dbReference type="AlphaFoldDB" id="A0A7X1TSU2"/>
<proteinExistence type="predicted"/>
<feature type="transmembrane region" description="Helical" evidence="1">
    <location>
        <begin position="16"/>
        <end position="38"/>
    </location>
</feature>
<keyword evidence="1" id="KW-0812">Transmembrane</keyword>
<evidence type="ECO:0000313" key="2">
    <source>
        <dbReference type="EMBL" id="MPY67809.1"/>
    </source>
</evidence>
<evidence type="ECO:0000256" key="1">
    <source>
        <dbReference type="SAM" id="Phobius"/>
    </source>
</evidence>
<sequence>MVKTGHFPDAPSPAGYVLALALARSLPMLAALPVLAFLRSAEPGPREVREARAALEGAGLLLPGGSLTAEGREAAREALATLLP</sequence>
<dbReference type="EMBL" id="WBSL01000009">
    <property type="protein sequence ID" value="MPY67809.1"/>
    <property type="molecule type" value="Genomic_DNA"/>
</dbReference>
<accession>A0A7X1TSU2</accession>